<organism evidence="2">
    <name type="scientific">marine sediment metagenome</name>
    <dbReference type="NCBI Taxonomy" id="412755"/>
    <lineage>
        <taxon>unclassified sequences</taxon>
        <taxon>metagenomes</taxon>
        <taxon>ecological metagenomes</taxon>
    </lineage>
</organism>
<accession>A0A0F9A994</accession>
<evidence type="ECO:0000256" key="1">
    <source>
        <dbReference type="SAM" id="Phobius"/>
    </source>
</evidence>
<comment type="caution">
    <text evidence="2">The sequence shown here is derived from an EMBL/GenBank/DDBJ whole genome shotgun (WGS) entry which is preliminary data.</text>
</comment>
<keyword evidence="1" id="KW-1133">Transmembrane helix</keyword>
<dbReference type="EMBL" id="LAZR01058963">
    <property type="protein sequence ID" value="KKK68796.1"/>
    <property type="molecule type" value="Genomic_DNA"/>
</dbReference>
<keyword evidence="1" id="KW-0472">Membrane</keyword>
<feature type="transmembrane region" description="Helical" evidence="1">
    <location>
        <begin position="27"/>
        <end position="49"/>
    </location>
</feature>
<keyword evidence="1" id="KW-0812">Transmembrane</keyword>
<dbReference type="AlphaFoldDB" id="A0A0F9A994"/>
<sequence length="91" mass="10172">MSLIIEKFPEWKDTDTDGKLKIMYNRILASLLGILGILAVIGAIGMLNFNYISGSNLTDGIVPMVILWLIAMALCIFGSFFEIRFEKTKGR</sequence>
<proteinExistence type="predicted"/>
<protein>
    <submittedName>
        <fullName evidence="2">Uncharacterized protein</fullName>
    </submittedName>
</protein>
<name>A0A0F9A994_9ZZZZ</name>
<feature type="transmembrane region" description="Helical" evidence="1">
    <location>
        <begin position="61"/>
        <end position="81"/>
    </location>
</feature>
<reference evidence="2" key="1">
    <citation type="journal article" date="2015" name="Nature">
        <title>Complex archaea that bridge the gap between prokaryotes and eukaryotes.</title>
        <authorList>
            <person name="Spang A."/>
            <person name="Saw J.H."/>
            <person name="Jorgensen S.L."/>
            <person name="Zaremba-Niedzwiedzka K."/>
            <person name="Martijn J."/>
            <person name="Lind A.E."/>
            <person name="van Eijk R."/>
            <person name="Schleper C."/>
            <person name="Guy L."/>
            <person name="Ettema T.J."/>
        </authorList>
    </citation>
    <scope>NUCLEOTIDE SEQUENCE</scope>
</reference>
<gene>
    <name evidence="2" type="ORF">LCGC14_2940460</name>
</gene>
<evidence type="ECO:0000313" key="2">
    <source>
        <dbReference type="EMBL" id="KKK68796.1"/>
    </source>
</evidence>